<protein>
    <submittedName>
        <fullName evidence="5">Uncharacterized protein</fullName>
    </submittedName>
</protein>
<keyword evidence="4" id="KW-0949">S-adenosyl-L-methionine</keyword>
<dbReference type="Proteomes" id="UP000812440">
    <property type="component" value="Chromosome 8_10"/>
</dbReference>
<keyword evidence="6" id="KW-1185">Reference proteome</keyword>
<dbReference type="Gene3D" id="3.40.50.150">
    <property type="entry name" value="Vaccinia Virus protein VP39"/>
    <property type="match status" value="1"/>
</dbReference>
<keyword evidence="3" id="KW-0808">Transferase</keyword>
<dbReference type="OrthoDB" id="10050085at2759"/>
<evidence type="ECO:0000256" key="1">
    <source>
        <dbReference type="ARBA" id="ARBA00007996"/>
    </source>
</evidence>
<accession>A0A8T2JW08</accession>
<sequence>MATTKRKHYHDDEFDPCCHFETYFGTNKLFNEDVLEDLMEYVNKFLSSKSINGDVLVDITYGVMTYQLFVAVDYFKDIFILESSDSSIEETQKWLKSHPSAPNKSHVAKFACSLKGQRTGWQEQEEKVRRAIRQVIKWDISQQNPLGSVVLPPADCLISVGYLEVVCKDHDKFLNLLRQFSSLLKTGGHLILIMAINVSYLTVGKHKFSTLKIDEEGLWKDLAEAGFVIKMSEKIERKFESSLTDYEYIACLLCYKE</sequence>
<evidence type="ECO:0000313" key="5">
    <source>
        <dbReference type="EMBL" id="KAG8447457.1"/>
    </source>
</evidence>
<comment type="caution">
    <text evidence="5">The sequence shown here is derived from an EMBL/GenBank/DDBJ whole genome shotgun (WGS) entry which is preliminary data.</text>
</comment>
<dbReference type="PANTHER" id="PTHR10867:SF45">
    <property type="entry name" value="LOC100127826 PROTEIN"/>
    <property type="match status" value="1"/>
</dbReference>
<proteinExistence type="inferred from homology"/>
<keyword evidence="2" id="KW-0489">Methyltransferase</keyword>
<comment type="similarity">
    <text evidence="1">Belongs to the class I-like SAM-binding methyltransferase superfamily. NNMT/PNMT/TEMT family.</text>
</comment>
<evidence type="ECO:0000256" key="4">
    <source>
        <dbReference type="ARBA" id="ARBA00022691"/>
    </source>
</evidence>
<name>A0A8T2JW08_9PIPI</name>
<dbReference type="PROSITE" id="PS51681">
    <property type="entry name" value="SAM_MT_NNMT_PNMT_TEMT"/>
    <property type="match status" value="1"/>
</dbReference>
<evidence type="ECO:0000256" key="3">
    <source>
        <dbReference type="ARBA" id="ARBA00022679"/>
    </source>
</evidence>
<gene>
    <name evidence="5" type="ORF">GDO86_014808</name>
</gene>
<dbReference type="InterPro" id="IPR000940">
    <property type="entry name" value="NNMT_TEMT_trans"/>
</dbReference>
<dbReference type="GO" id="GO:0032259">
    <property type="term" value="P:methylation"/>
    <property type="evidence" value="ECO:0007669"/>
    <property type="project" value="UniProtKB-KW"/>
</dbReference>
<dbReference type="SUPFAM" id="SSF53335">
    <property type="entry name" value="S-adenosyl-L-methionine-dependent methyltransferases"/>
    <property type="match status" value="1"/>
</dbReference>
<organism evidence="5 6">
    <name type="scientific">Hymenochirus boettgeri</name>
    <name type="common">Congo dwarf clawed frog</name>
    <dbReference type="NCBI Taxonomy" id="247094"/>
    <lineage>
        <taxon>Eukaryota</taxon>
        <taxon>Metazoa</taxon>
        <taxon>Chordata</taxon>
        <taxon>Craniata</taxon>
        <taxon>Vertebrata</taxon>
        <taxon>Euteleostomi</taxon>
        <taxon>Amphibia</taxon>
        <taxon>Batrachia</taxon>
        <taxon>Anura</taxon>
        <taxon>Pipoidea</taxon>
        <taxon>Pipidae</taxon>
        <taxon>Pipinae</taxon>
        <taxon>Hymenochirus</taxon>
    </lineage>
</organism>
<evidence type="ECO:0000256" key="2">
    <source>
        <dbReference type="ARBA" id="ARBA00022603"/>
    </source>
</evidence>
<dbReference type="GO" id="GO:0005829">
    <property type="term" value="C:cytosol"/>
    <property type="evidence" value="ECO:0007669"/>
    <property type="project" value="TreeGrafter"/>
</dbReference>
<dbReference type="InterPro" id="IPR029063">
    <property type="entry name" value="SAM-dependent_MTases_sf"/>
</dbReference>
<reference evidence="5" key="1">
    <citation type="thesis" date="2020" institute="ProQuest LLC" country="789 East Eisenhower Parkway, Ann Arbor, MI, USA">
        <title>Comparative Genomics and Chromosome Evolution.</title>
        <authorList>
            <person name="Mudd A.B."/>
        </authorList>
    </citation>
    <scope>NUCLEOTIDE SEQUENCE</scope>
    <source>
        <strain evidence="5">Female2</strain>
        <tissue evidence="5">Blood</tissue>
    </source>
</reference>
<dbReference type="AlphaFoldDB" id="A0A8T2JW08"/>
<evidence type="ECO:0000313" key="6">
    <source>
        <dbReference type="Proteomes" id="UP000812440"/>
    </source>
</evidence>
<dbReference type="PANTHER" id="PTHR10867">
    <property type="entry name" value="NNMT/PNMT/TEMT FAMILY MEMBER"/>
    <property type="match status" value="1"/>
</dbReference>
<dbReference type="Pfam" id="PF01234">
    <property type="entry name" value="NNMT_PNMT_TEMT"/>
    <property type="match status" value="1"/>
</dbReference>
<dbReference type="GO" id="GO:0008170">
    <property type="term" value="F:N-methyltransferase activity"/>
    <property type="evidence" value="ECO:0007669"/>
    <property type="project" value="TreeGrafter"/>
</dbReference>
<dbReference type="EMBL" id="JAACNH010000003">
    <property type="protein sequence ID" value="KAG8447457.1"/>
    <property type="molecule type" value="Genomic_DNA"/>
</dbReference>